<proteinExistence type="inferred from homology"/>
<dbReference type="InterPro" id="IPR036013">
    <property type="entry name" value="Band_7/SPFH_dom_sf"/>
</dbReference>
<name>A0A7S2JSM1_9EUKA</name>
<evidence type="ECO:0000256" key="2">
    <source>
        <dbReference type="SAM" id="Phobius"/>
    </source>
</evidence>
<organism evidence="5">
    <name type="scientific">Haptolina brevifila</name>
    <dbReference type="NCBI Taxonomy" id="156173"/>
    <lineage>
        <taxon>Eukaryota</taxon>
        <taxon>Haptista</taxon>
        <taxon>Haptophyta</taxon>
        <taxon>Prymnesiophyceae</taxon>
        <taxon>Prymnesiales</taxon>
        <taxon>Prymnesiaceae</taxon>
        <taxon>Haptolina</taxon>
    </lineage>
</organism>
<evidence type="ECO:0000256" key="1">
    <source>
        <dbReference type="ARBA" id="ARBA00008164"/>
    </source>
</evidence>
<feature type="transmembrane region" description="Helical" evidence="2">
    <location>
        <begin position="66"/>
        <end position="86"/>
    </location>
</feature>
<dbReference type="AlphaFoldDB" id="A0A7S2JSM1"/>
<feature type="domain" description="STML2-like C-terminal extension" evidence="4">
    <location>
        <begin position="487"/>
        <end position="546"/>
    </location>
</feature>
<dbReference type="Pfam" id="PF01145">
    <property type="entry name" value="Band_7"/>
    <property type="match status" value="1"/>
</dbReference>
<keyword evidence="2" id="KW-1133">Transmembrane helix</keyword>
<accession>A0A7S2JSM1</accession>
<feature type="domain" description="Band 7" evidence="3">
    <location>
        <begin position="196"/>
        <end position="425"/>
    </location>
</feature>
<keyword evidence="2" id="KW-0812">Transmembrane</keyword>
<dbReference type="InterPro" id="IPR032435">
    <property type="entry name" value="STML2-like_C"/>
</dbReference>
<keyword evidence="2" id="KW-0472">Membrane</keyword>
<evidence type="ECO:0000313" key="5">
    <source>
        <dbReference type="EMBL" id="CAD9555580.1"/>
    </source>
</evidence>
<dbReference type="EMBL" id="HBGU01086336">
    <property type="protein sequence ID" value="CAD9555580.1"/>
    <property type="molecule type" value="Transcribed_RNA"/>
</dbReference>
<gene>
    <name evidence="5" type="ORF">CBRE1094_LOCUS47136</name>
</gene>
<reference evidence="5" key="1">
    <citation type="submission" date="2021-01" db="EMBL/GenBank/DDBJ databases">
        <authorList>
            <person name="Corre E."/>
            <person name="Pelletier E."/>
            <person name="Niang G."/>
            <person name="Scheremetjew M."/>
            <person name="Finn R."/>
            <person name="Kale V."/>
            <person name="Holt S."/>
            <person name="Cochrane G."/>
            <person name="Meng A."/>
            <person name="Brown T."/>
            <person name="Cohen L."/>
        </authorList>
    </citation>
    <scope>NUCLEOTIDE SEQUENCE</scope>
    <source>
        <strain evidence="5">UTEX LB 985</strain>
    </source>
</reference>
<evidence type="ECO:0000259" key="3">
    <source>
        <dbReference type="Pfam" id="PF01145"/>
    </source>
</evidence>
<dbReference type="SUPFAM" id="SSF117892">
    <property type="entry name" value="Band 7/SPFH domain"/>
    <property type="match status" value="1"/>
</dbReference>
<evidence type="ECO:0000259" key="4">
    <source>
        <dbReference type="Pfam" id="PF16200"/>
    </source>
</evidence>
<sequence>MMNGSNTRTAAQDDIHYEDTPAYAPLQKAGLLCTEFRRRSIDDIFTGDDLRANSTKKKNMWKRMKYGYYFGVGAPLYKLLHLELFVEASHVGLLMDDKNNYLFAQPGMHNINSMFIKSVGNPVPLTGDGMSGVHIRHGNRTICIVEQGFIGYAIDNGQPVLLPPGIHVWTSESRKFIRQVALNDHKIELGPYTLVTVDEGYAAITQNNGKQCVLPGGHTHLLAHKNWKFEKFITLKIQTDDLAAIEATSADNINMKVNSTVNWRITDVEVAATMAAETMAASGKAGDVAADISKLRRDVLKQALASLAAFIGSVNYSESFHMSAAAQGNRQGQGVAVGQLIAQQATATAEPPTESAFFDNPLYDLSKMGTAVEHANQITKTYGVCILSINIISASPVDQALTKSLASGAVASAQALQLETAARGKANAIRIEAGAEAERMKIAAQGESDAALVRAQGLAEAAKVEAAGQKAAELLRSEGEAGGIRFIAEALQEPGGENAMAQRLGNAYVNQLSSMSQNANLVIVPDRPNDVSSVLTTAMGLSSQISQGFGSKARAHAES</sequence>
<protein>
    <recommendedName>
        <fullName evidence="6">Band 7 domain-containing protein</fullName>
    </recommendedName>
</protein>
<dbReference type="Pfam" id="PF16200">
    <property type="entry name" value="Band_7_C"/>
    <property type="match status" value="1"/>
</dbReference>
<dbReference type="InterPro" id="IPR001107">
    <property type="entry name" value="Band_7"/>
</dbReference>
<comment type="similarity">
    <text evidence="1">Belongs to the band 7/mec-2 family.</text>
</comment>
<evidence type="ECO:0008006" key="6">
    <source>
        <dbReference type="Google" id="ProtNLM"/>
    </source>
</evidence>